<accession>A0AA39Y6K1</accession>
<evidence type="ECO:0000313" key="2">
    <source>
        <dbReference type="EMBL" id="KAK0645807.1"/>
    </source>
</evidence>
<evidence type="ECO:0000313" key="3">
    <source>
        <dbReference type="Proteomes" id="UP001174936"/>
    </source>
</evidence>
<organism evidence="2 3">
    <name type="scientific">Cercophora newfieldiana</name>
    <dbReference type="NCBI Taxonomy" id="92897"/>
    <lineage>
        <taxon>Eukaryota</taxon>
        <taxon>Fungi</taxon>
        <taxon>Dikarya</taxon>
        <taxon>Ascomycota</taxon>
        <taxon>Pezizomycotina</taxon>
        <taxon>Sordariomycetes</taxon>
        <taxon>Sordariomycetidae</taxon>
        <taxon>Sordariales</taxon>
        <taxon>Lasiosphaeriaceae</taxon>
        <taxon>Cercophora</taxon>
    </lineage>
</organism>
<feature type="compositionally biased region" description="Polar residues" evidence="1">
    <location>
        <begin position="305"/>
        <end position="318"/>
    </location>
</feature>
<comment type="caution">
    <text evidence="2">The sequence shown here is derived from an EMBL/GenBank/DDBJ whole genome shotgun (WGS) entry which is preliminary data.</text>
</comment>
<dbReference type="AlphaFoldDB" id="A0AA39Y6K1"/>
<sequence>MTNQFPGGHGHHGNGVPRAPGFPPGQIEDDLASFHPEPEILTPGFVQNGPATPVGHRHRASTVPGPLLQDPFRVPQNLPIAPQAHFPALHSGGAGFASSPAPSMSPNRFNGQQGGYLGHGPENDGGRIPLMGVFQPQHQPALNFQVDQRMPPPQYGNFQAQAPVDNARRMDGIAGRMDKLEKKLQDNYEAYRKGHSARSEEMVEIKRKIDNVQHSVGVETKQNIDAMLKTVRAENKQKVDAVQHRIAAVEEGVKNRKRNISDSGLPTAIRNVPGRVAKLEANLSANANKISDLEKRIRDLEEKNNQQGQVAGSISNSVPPKRYLSDSQITEPGESHLPKRAKDAMHGLDLSSVVGYNMPTCDGKAEGNTADLLQSFIQLIKNIDFASIAEMTALKGQLEGSASLEFPIFHYDRVGEAPGPSWQETFYLKVGGAMRNSVTTSPRANHDIDGLVLRCVLTAKNLPMEQDGVDTVPEYLIPLGEMYKKTVYTTHSATERDTTEATNYFVFLSVPHKSVWAIYLHERVLANGETRMISFKTEDRLFQGGQVSDAFCLLKSVENWASHEEDMIQTSAEVTEVFWPGIEPKRIMAPLFSKPRYQDLKAVIDGRKSDDAMSDAM</sequence>
<dbReference type="Proteomes" id="UP001174936">
    <property type="component" value="Unassembled WGS sequence"/>
</dbReference>
<feature type="region of interest" description="Disordered" evidence="1">
    <location>
        <begin position="91"/>
        <end position="126"/>
    </location>
</feature>
<feature type="region of interest" description="Disordered" evidence="1">
    <location>
        <begin position="303"/>
        <end position="340"/>
    </location>
</feature>
<feature type="compositionally biased region" description="Polar residues" evidence="1">
    <location>
        <begin position="100"/>
        <end position="111"/>
    </location>
</feature>
<gene>
    <name evidence="2" type="ORF">B0T16DRAFT_445960</name>
</gene>
<reference evidence="2" key="1">
    <citation type="submission" date="2023-06" db="EMBL/GenBank/DDBJ databases">
        <title>Genome-scale phylogeny and comparative genomics of the fungal order Sordariales.</title>
        <authorList>
            <consortium name="Lawrence Berkeley National Laboratory"/>
            <person name="Hensen N."/>
            <person name="Bonometti L."/>
            <person name="Westerberg I."/>
            <person name="Brannstrom I.O."/>
            <person name="Guillou S."/>
            <person name="Cros-Aarteil S."/>
            <person name="Calhoun S."/>
            <person name="Haridas S."/>
            <person name="Kuo A."/>
            <person name="Mondo S."/>
            <person name="Pangilinan J."/>
            <person name="Riley R."/>
            <person name="Labutti K."/>
            <person name="Andreopoulos B."/>
            <person name="Lipzen A."/>
            <person name="Chen C."/>
            <person name="Yanf M."/>
            <person name="Daum C."/>
            <person name="Ng V."/>
            <person name="Clum A."/>
            <person name="Steindorff A."/>
            <person name="Ohm R."/>
            <person name="Martin F."/>
            <person name="Silar P."/>
            <person name="Natvig D."/>
            <person name="Lalanne C."/>
            <person name="Gautier V."/>
            <person name="Ament-Velasquez S.L."/>
            <person name="Kruys A."/>
            <person name="Hutchinson M.I."/>
            <person name="Powell A.J."/>
            <person name="Barry K."/>
            <person name="Miller A.N."/>
            <person name="Grigoriev I.V."/>
            <person name="Debuchy R."/>
            <person name="Gladieux P."/>
            <person name="Thoren M.H."/>
            <person name="Johannesson H."/>
        </authorList>
    </citation>
    <scope>NUCLEOTIDE SEQUENCE</scope>
    <source>
        <strain evidence="2">SMH2532-1</strain>
    </source>
</reference>
<protein>
    <submittedName>
        <fullName evidence="2">Uncharacterized protein</fullName>
    </submittedName>
</protein>
<dbReference type="Gene3D" id="1.20.5.340">
    <property type="match status" value="1"/>
</dbReference>
<name>A0AA39Y6K1_9PEZI</name>
<evidence type="ECO:0000256" key="1">
    <source>
        <dbReference type="SAM" id="MobiDB-lite"/>
    </source>
</evidence>
<keyword evidence="3" id="KW-1185">Reference proteome</keyword>
<dbReference type="EMBL" id="JAULSV010000004">
    <property type="protein sequence ID" value="KAK0645807.1"/>
    <property type="molecule type" value="Genomic_DNA"/>
</dbReference>
<feature type="region of interest" description="Disordered" evidence="1">
    <location>
        <begin position="1"/>
        <end position="71"/>
    </location>
</feature>
<proteinExistence type="predicted"/>